<accession>A0A3G2SAT7</accession>
<reference evidence="1 2" key="1">
    <citation type="submission" date="2018-10" db="EMBL/GenBank/DDBJ databases">
        <title>Complete genome sequence of Malassezia restricta CBS 7877.</title>
        <authorList>
            <person name="Morand S.C."/>
            <person name="Bertignac M."/>
            <person name="Iltis A."/>
            <person name="Kolder I."/>
            <person name="Pirovano W."/>
            <person name="Jourdain R."/>
            <person name="Clavaud C."/>
        </authorList>
    </citation>
    <scope>NUCLEOTIDE SEQUENCE [LARGE SCALE GENOMIC DNA]</scope>
    <source>
        <strain evidence="1 2">CBS 7877</strain>
    </source>
</reference>
<dbReference type="InterPro" id="IPR036412">
    <property type="entry name" value="HAD-like_sf"/>
</dbReference>
<dbReference type="SUPFAM" id="SSF56784">
    <property type="entry name" value="HAD-like"/>
    <property type="match status" value="1"/>
</dbReference>
<dbReference type="PANTHER" id="PTHR18901:SF38">
    <property type="entry name" value="PSEUDOURIDINE-5'-PHOSPHATASE"/>
    <property type="match status" value="1"/>
</dbReference>
<dbReference type="Gene3D" id="3.40.50.1000">
    <property type="entry name" value="HAD superfamily/HAD-like"/>
    <property type="match status" value="1"/>
</dbReference>
<dbReference type="FunFam" id="1.10.150.240:FF:000001">
    <property type="entry name" value="Haloacid dehalogenase-like hydrolase domain"/>
    <property type="match status" value="1"/>
</dbReference>
<name>A0A3G2SAT7_MALR7</name>
<dbReference type="Gene3D" id="1.10.150.240">
    <property type="entry name" value="Putative phosphatase, domain 2"/>
    <property type="match status" value="1"/>
</dbReference>
<proteinExistence type="predicted"/>
<dbReference type="VEuPathDB" id="FungiDB:DNF11_3409"/>
<sequence>MVRAVLFDMDGLLIDSERIYTDVVNELLKPYGKEQTWDIKARLMGKPERDATLVLLSSLWPPNPDHPQDVERGFSHECPFTLDDFLQKRNALLLPAFERVPPMPGAERLVQHLAQHQIPICVATGSRRINYQVKARANPRIFDVFGDRVICGDDDIVGRGKPTPDIFLIAAKHGLGIHNTDEGRAFLEGIRNPGAEFDDRLAGHEGDVLVFEDAVPGVQAGLAAVQSYGCQMPISAQ</sequence>
<dbReference type="GO" id="GO:0016791">
    <property type="term" value="F:phosphatase activity"/>
    <property type="evidence" value="ECO:0007669"/>
    <property type="project" value="TreeGrafter"/>
</dbReference>
<dbReference type="OrthoDB" id="40579at2759"/>
<keyword evidence="2" id="KW-1185">Reference proteome</keyword>
<dbReference type="SFLD" id="SFLDG01129">
    <property type="entry name" value="C1.5:_HAD__Beta-PGM__Phosphata"/>
    <property type="match status" value="1"/>
</dbReference>
<dbReference type="AlphaFoldDB" id="A0A3G2SAT7"/>
<dbReference type="InterPro" id="IPR023198">
    <property type="entry name" value="PGP-like_dom2"/>
</dbReference>
<gene>
    <name evidence="1" type="ORF">DNF11_3409</name>
</gene>
<protein>
    <submittedName>
        <fullName evidence="1">Uncharacterized protein</fullName>
    </submittedName>
</protein>
<dbReference type="Pfam" id="PF00702">
    <property type="entry name" value="Hydrolase"/>
    <property type="match status" value="1"/>
</dbReference>
<organism evidence="1 2">
    <name type="scientific">Malassezia restricta (strain ATCC 96810 / NBRC 103918 / CBS 7877)</name>
    <name type="common">Seborrheic dermatitis infection agent</name>
    <dbReference type="NCBI Taxonomy" id="425264"/>
    <lineage>
        <taxon>Eukaryota</taxon>
        <taxon>Fungi</taxon>
        <taxon>Dikarya</taxon>
        <taxon>Basidiomycota</taxon>
        <taxon>Ustilaginomycotina</taxon>
        <taxon>Malasseziomycetes</taxon>
        <taxon>Malasseziales</taxon>
        <taxon>Malasseziaceae</taxon>
        <taxon>Malassezia</taxon>
    </lineage>
</organism>
<evidence type="ECO:0000313" key="1">
    <source>
        <dbReference type="EMBL" id="AYO44359.1"/>
    </source>
</evidence>
<evidence type="ECO:0000313" key="2">
    <source>
        <dbReference type="Proteomes" id="UP000269793"/>
    </source>
</evidence>
<dbReference type="PANTHER" id="PTHR18901">
    <property type="entry name" value="2-DEOXYGLUCOSE-6-PHOSPHATE PHOSPHATASE 2"/>
    <property type="match status" value="1"/>
</dbReference>
<dbReference type="STRING" id="425264.A0A3G2SAT7"/>
<dbReference type="InterPro" id="IPR023214">
    <property type="entry name" value="HAD_sf"/>
</dbReference>
<dbReference type="EMBL" id="CP033153">
    <property type="protein sequence ID" value="AYO44359.1"/>
    <property type="molecule type" value="Genomic_DNA"/>
</dbReference>
<dbReference type="Proteomes" id="UP000269793">
    <property type="component" value="Chromosome VI"/>
</dbReference>
<dbReference type="SFLD" id="SFLDS00003">
    <property type="entry name" value="Haloacid_Dehalogenase"/>
    <property type="match status" value="1"/>
</dbReference>